<dbReference type="EMBL" id="UYWY01023615">
    <property type="protein sequence ID" value="VDM47782.1"/>
    <property type="molecule type" value="Genomic_DNA"/>
</dbReference>
<sequence length="114" mass="13414">MICFRRSNITYRLNIYSIYLYTAKARLFVSKLDAVANARFTNNILLIRASELCYDDTVKTLKELFGHNTSLFVSRYNYLRTQRNGEHLSDYTGTVIRRHEMAEFNAITPEQMKC</sequence>
<proteinExistence type="predicted"/>
<reference evidence="4" key="1">
    <citation type="submission" date="2016-06" db="UniProtKB">
        <authorList>
            <consortium name="WormBaseParasite"/>
        </authorList>
    </citation>
    <scope>IDENTIFICATION</scope>
</reference>
<protein>
    <recommendedName>
        <fullName evidence="1">DUF7083 domain-containing protein</fullName>
    </recommendedName>
</protein>
<evidence type="ECO:0000313" key="3">
    <source>
        <dbReference type="Proteomes" id="UP000050794"/>
    </source>
</evidence>
<organism evidence="3 4">
    <name type="scientific">Toxocara canis</name>
    <name type="common">Canine roundworm</name>
    <dbReference type="NCBI Taxonomy" id="6265"/>
    <lineage>
        <taxon>Eukaryota</taxon>
        <taxon>Metazoa</taxon>
        <taxon>Ecdysozoa</taxon>
        <taxon>Nematoda</taxon>
        <taxon>Chromadorea</taxon>
        <taxon>Rhabditida</taxon>
        <taxon>Spirurina</taxon>
        <taxon>Ascaridomorpha</taxon>
        <taxon>Ascaridoidea</taxon>
        <taxon>Toxocaridae</taxon>
        <taxon>Toxocara</taxon>
    </lineage>
</organism>
<dbReference type="Pfam" id="PF23309">
    <property type="entry name" value="DUF7083"/>
    <property type="match status" value="1"/>
</dbReference>
<dbReference type="WBParaSite" id="TCNE_0001646201-mRNA-1">
    <property type="protein sequence ID" value="TCNE_0001646201-mRNA-1"/>
    <property type="gene ID" value="TCNE_0001646201"/>
</dbReference>
<keyword evidence="3" id="KW-1185">Reference proteome</keyword>
<dbReference type="AlphaFoldDB" id="A0A183V6U1"/>
<dbReference type="Proteomes" id="UP000050794">
    <property type="component" value="Unassembled WGS sequence"/>
</dbReference>
<evidence type="ECO:0000313" key="4">
    <source>
        <dbReference type="WBParaSite" id="TCNE_0001646201-mRNA-1"/>
    </source>
</evidence>
<evidence type="ECO:0000259" key="1">
    <source>
        <dbReference type="Pfam" id="PF23309"/>
    </source>
</evidence>
<feature type="domain" description="DUF7083" evidence="1">
    <location>
        <begin position="23"/>
        <end position="68"/>
    </location>
</feature>
<dbReference type="InterPro" id="IPR055510">
    <property type="entry name" value="DUF7083"/>
</dbReference>
<evidence type="ECO:0000313" key="2">
    <source>
        <dbReference type="EMBL" id="VDM47782.1"/>
    </source>
</evidence>
<reference evidence="2 3" key="2">
    <citation type="submission" date="2018-11" db="EMBL/GenBank/DDBJ databases">
        <authorList>
            <consortium name="Pathogen Informatics"/>
        </authorList>
    </citation>
    <scope>NUCLEOTIDE SEQUENCE [LARGE SCALE GENOMIC DNA]</scope>
</reference>
<name>A0A183V6U1_TOXCA</name>
<gene>
    <name evidence="2" type="ORF">TCNE_LOCUS16461</name>
</gene>
<accession>A0A183V6U1</accession>